<dbReference type="InterPro" id="IPR037401">
    <property type="entry name" value="SnoaL-like"/>
</dbReference>
<sequence>MTAGPVEIFERFRAGLAAGEPGLPEDLWAEDAVVEYPFAPDDRAQRFTGRAGYAEFAAAGRAARPAGVAEVRALHRTADPEVLIAEYEVGGAVFVLMLRVRDGLVRHWREYQDVAVPA</sequence>
<evidence type="ECO:0000259" key="1">
    <source>
        <dbReference type="Pfam" id="PF12680"/>
    </source>
</evidence>
<dbReference type="InterPro" id="IPR032710">
    <property type="entry name" value="NTF2-like_dom_sf"/>
</dbReference>
<dbReference type="RefSeq" id="WP_145903986.1">
    <property type="nucleotide sequence ID" value="NZ_BAAAMZ010000008.1"/>
</dbReference>
<reference evidence="2 3" key="1">
    <citation type="submission" date="2019-06" db="EMBL/GenBank/DDBJ databases">
        <title>Sequencing the genomes of 1000 actinobacteria strains.</title>
        <authorList>
            <person name="Klenk H.-P."/>
        </authorList>
    </citation>
    <scope>NUCLEOTIDE SEQUENCE [LARGE SCALE GENOMIC DNA]</scope>
    <source>
        <strain evidence="2 3">DSM 44826</strain>
    </source>
</reference>
<proteinExistence type="predicted"/>
<dbReference type="OrthoDB" id="3681559at2"/>
<accession>A0A561UDS6</accession>
<feature type="domain" description="SnoaL-like" evidence="1">
    <location>
        <begin position="10"/>
        <end position="106"/>
    </location>
</feature>
<evidence type="ECO:0000313" key="2">
    <source>
        <dbReference type="EMBL" id="TWF97485.1"/>
    </source>
</evidence>
<dbReference type="Pfam" id="PF12680">
    <property type="entry name" value="SnoaL_2"/>
    <property type="match status" value="1"/>
</dbReference>
<protein>
    <recommendedName>
        <fullName evidence="1">SnoaL-like domain-containing protein</fullName>
    </recommendedName>
</protein>
<dbReference type="AlphaFoldDB" id="A0A561UDS6"/>
<dbReference type="EMBL" id="VIWT01000001">
    <property type="protein sequence ID" value="TWF97485.1"/>
    <property type="molecule type" value="Genomic_DNA"/>
</dbReference>
<organism evidence="2 3">
    <name type="scientific">Kitasatospora viridis</name>
    <dbReference type="NCBI Taxonomy" id="281105"/>
    <lineage>
        <taxon>Bacteria</taxon>
        <taxon>Bacillati</taxon>
        <taxon>Actinomycetota</taxon>
        <taxon>Actinomycetes</taxon>
        <taxon>Kitasatosporales</taxon>
        <taxon>Streptomycetaceae</taxon>
        <taxon>Kitasatospora</taxon>
    </lineage>
</organism>
<dbReference type="Proteomes" id="UP000317940">
    <property type="component" value="Unassembled WGS sequence"/>
</dbReference>
<evidence type="ECO:0000313" key="3">
    <source>
        <dbReference type="Proteomes" id="UP000317940"/>
    </source>
</evidence>
<keyword evidence="3" id="KW-1185">Reference proteome</keyword>
<dbReference type="Gene3D" id="3.10.450.50">
    <property type="match status" value="1"/>
</dbReference>
<name>A0A561UDS6_9ACTN</name>
<gene>
    <name evidence="2" type="ORF">FHX73_111265</name>
</gene>
<dbReference type="SUPFAM" id="SSF54427">
    <property type="entry name" value="NTF2-like"/>
    <property type="match status" value="1"/>
</dbReference>
<comment type="caution">
    <text evidence="2">The sequence shown here is derived from an EMBL/GenBank/DDBJ whole genome shotgun (WGS) entry which is preliminary data.</text>
</comment>